<evidence type="ECO:0000313" key="3">
    <source>
        <dbReference type="EMBL" id="MDA0137300.1"/>
    </source>
</evidence>
<keyword evidence="2" id="KW-0732">Signal</keyword>
<accession>A0ABT4RFJ5</accession>
<evidence type="ECO:0000256" key="1">
    <source>
        <dbReference type="SAM" id="MobiDB-lite"/>
    </source>
</evidence>
<name>A0ABT4RFJ5_9ACTN</name>
<keyword evidence="4" id="KW-1185">Reference proteome</keyword>
<feature type="region of interest" description="Disordered" evidence="1">
    <location>
        <begin position="1255"/>
        <end position="1285"/>
    </location>
</feature>
<dbReference type="EMBL" id="JAPCID010000008">
    <property type="protein sequence ID" value="MDA0137300.1"/>
    <property type="molecule type" value="Genomic_DNA"/>
</dbReference>
<comment type="caution">
    <text evidence="3">The sequence shown here is derived from an EMBL/GenBank/DDBJ whole genome shotgun (WGS) entry which is preliminary data.</text>
</comment>
<reference evidence="3" key="1">
    <citation type="submission" date="2022-10" db="EMBL/GenBank/DDBJ databases">
        <title>The WGS of Solirubrobacter sp. CPCC 204708.</title>
        <authorList>
            <person name="Jiang Z."/>
        </authorList>
    </citation>
    <scope>NUCLEOTIDE SEQUENCE</scope>
    <source>
        <strain evidence="3">CPCC 204708</strain>
    </source>
</reference>
<evidence type="ECO:0008006" key="5">
    <source>
        <dbReference type="Google" id="ProtNLM"/>
    </source>
</evidence>
<organism evidence="3 4">
    <name type="scientific">Solirubrobacter deserti</name>
    <dbReference type="NCBI Taxonomy" id="2282478"/>
    <lineage>
        <taxon>Bacteria</taxon>
        <taxon>Bacillati</taxon>
        <taxon>Actinomycetota</taxon>
        <taxon>Thermoleophilia</taxon>
        <taxon>Solirubrobacterales</taxon>
        <taxon>Solirubrobacteraceae</taxon>
        <taxon>Solirubrobacter</taxon>
    </lineage>
</organism>
<gene>
    <name evidence="3" type="ORF">OJ962_07330</name>
</gene>
<feature type="signal peptide" evidence="2">
    <location>
        <begin position="1"/>
        <end position="22"/>
    </location>
</feature>
<evidence type="ECO:0000256" key="2">
    <source>
        <dbReference type="SAM" id="SignalP"/>
    </source>
</evidence>
<feature type="chain" id="PRO_5045368162" description="Autotransporter domain-containing protein" evidence="2">
    <location>
        <begin position="23"/>
        <end position="1285"/>
    </location>
</feature>
<evidence type="ECO:0000313" key="4">
    <source>
        <dbReference type="Proteomes" id="UP001147700"/>
    </source>
</evidence>
<proteinExistence type="predicted"/>
<dbReference type="Proteomes" id="UP001147700">
    <property type="component" value="Unassembled WGS sequence"/>
</dbReference>
<protein>
    <recommendedName>
        <fullName evidence="5">Autotransporter domain-containing protein</fullName>
    </recommendedName>
</protein>
<dbReference type="RefSeq" id="WP_202957039.1">
    <property type="nucleotide sequence ID" value="NZ_JAPCID010000008.1"/>
</dbReference>
<feature type="compositionally biased region" description="Basic residues" evidence="1">
    <location>
        <begin position="1263"/>
        <end position="1285"/>
    </location>
</feature>
<sequence>MMRRIACLAGALMAFGGGTAMAADITYTGASGAWTTAANWDLGRVPAPGDTVRIPTGKQVTLDTAASVARLELAGAVLGTGDLTVGSGTWTGGFMGGSGTTRVTGTFTHSKNVALNDTRVLAIEGTLELAEGGTYINRGTNATPLIRNTGTIKRTATTGVVELFAPVENDGVIDGVELEGGGSGSTGQFIGADFHGGTHELADGAKLVNTTISGGAVDVTGTVTATGAQTGGTLGGSGTFHITGPFAWSGGVMGGAGTTRVTGTVTHTKNAALHDTRVLAIEGTLELAGANQYINRGTSATPLIRNTGTIKRTAATGVVQLFPAVENDGVIRDVELEGGGSGSTGEFAGATLHSGTFELETGAKLTAVTLNGATVNTAGTVTGSGPTTLSGGTLGGTGTFVFGGAFTWSGGQMTGAGTTRVTGALTHTAANTALSAGRVLAVEGTLDSTRAINGTGGAAIRVTGTYKGTGTTTAAVDNDGLVQGVELGGGGTGVSTGVFSGAALKAGTFELDAELAGNTVVSGATVNGAVELVAARLTGGTVGAAADVTGTLEWTGGKMAGPGTTRVTQGATLILNGISSLATGRVLENRGLIDVRGSASLFDDFDQPAERVDNHGTIRKTAGTSSTLGAPLRNAGTVDGAVGELVLEDGTSEPDTGTFTGARVVLGGARTLAGAATLPGTVELTADLTVRAGDTLAIDGTLLHRAGRLRGDVLVNGRVRVDGGRQSGPGTTTIAAAGQLVVTPLRTFGCGSGSMDAGRVLVNHGLVRLEKGGQLGVADGVRITNGGRIELDTPNDTSCGSAAGIHGDAVLLNTGTIAKTGGTSGSYLRVVVDNDGTINGPLELESAEGVTHTGTFKDVVLGDGVLVVDAGTALTGVTEVAGGELRVLAPVTLAGLRQTGGTIAGGGALTVTGTLTWSDGDQEGPGATVLAAGATGVVSDNVGLDEDRELRNAGTLTLDDATLFLASGASIRNAGVLALDGAAELQDSAFRYGFGEAGLVHNTGTLRKTGTGVALARASIDNDGVIEVLDGRLELPELLNWSGPLMGGAGTLAGGRYVVGNGAALLLPGALKTNAARVALGAGSQVLHYAFTGPQPVLTDGLGGLLRNAAGGVLELTGGRSLTVAGTFVNQGVLALGAGSTLSAGGYVQAAGAVLRPTLTPASAGRVAVTGTAQLGGRLDVVAPAAVGGDVAVVSGAVAGTFGAVTGEYVPTYAAGGVTVRRPGGEAPAAALAESPAAATFAPAAPALAPAPASAKAPAAKAVARKPAKPVKKAKKKTKKKKKRR</sequence>